<dbReference type="OrthoDB" id="433924at2759"/>
<comment type="subunit">
    <text evidence="1">Component of the NuA4 histone acetyltransferase complex.</text>
</comment>
<name>A0A066XVW7_COLSU</name>
<dbReference type="CDD" id="cd00024">
    <property type="entry name" value="CD_CSD"/>
    <property type="match status" value="1"/>
</dbReference>
<evidence type="ECO:0000256" key="2">
    <source>
        <dbReference type="SAM" id="MobiDB-lite"/>
    </source>
</evidence>
<dbReference type="Proteomes" id="UP000027238">
    <property type="component" value="Unassembled WGS sequence"/>
</dbReference>
<dbReference type="InterPro" id="IPR023780">
    <property type="entry name" value="Chromo_domain"/>
</dbReference>
<evidence type="ECO:0000313" key="5">
    <source>
        <dbReference type="Proteomes" id="UP000027238"/>
    </source>
</evidence>
<evidence type="ECO:0000259" key="3">
    <source>
        <dbReference type="PROSITE" id="PS50013"/>
    </source>
</evidence>
<dbReference type="EMBL" id="JMSE01000438">
    <property type="protein sequence ID" value="KDN69911.1"/>
    <property type="molecule type" value="Genomic_DNA"/>
</dbReference>
<dbReference type="SUPFAM" id="SSF54160">
    <property type="entry name" value="Chromo domain-like"/>
    <property type="match status" value="1"/>
</dbReference>
<dbReference type="OMA" id="AVVSKQW"/>
<evidence type="ECO:0000256" key="1">
    <source>
        <dbReference type="ARBA" id="ARBA00011353"/>
    </source>
</evidence>
<proteinExistence type="predicted"/>
<dbReference type="AlphaFoldDB" id="A0A066XVW7"/>
<dbReference type="HOGENOM" id="CLU_099916_0_0_1"/>
<gene>
    <name evidence="4" type="ORF">CSUB01_11322</name>
</gene>
<dbReference type="GO" id="GO:0006338">
    <property type="term" value="P:chromatin remodeling"/>
    <property type="evidence" value="ECO:0007669"/>
    <property type="project" value="UniProtKB-ARBA"/>
</dbReference>
<organism evidence="4 5">
    <name type="scientific">Colletotrichum sublineola</name>
    <name type="common">Sorghum anthracnose fungus</name>
    <dbReference type="NCBI Taxonomy" id="1173701"/>
    <lineage>
        <taxon>Eukaryota</taxon>
        <taxon>Fungi</taxon>
        <taxon>Dikarya</taxon>
        <taxon>Ascomycota</taxon>
        <taxon>Pezizomycotina</taxon>
        <taxon>Sordariomycetes</taxon>
        <taxon>Hypocreomycetidae</taxon>
        <taxon>Glomerellales</taxon>
        <taxon>Glomerellaceae</taxon>
        <taxon>Colletotrichum</taxon>
        <taxon>Colletotrichum graminicola species complex</taxon>
    </lineage>
</organism>
<comment type="caution">
    <text evidence="4">The sequence shown here is derived from an EMBL/GenBank/DDBJ whole genome shotgun (WGS) entry which is preliminary data.</text>
</comment>
<evidence type="ECO:0000313" key="4">
    <source>
        <dbReference type="EMBL" id="KDN69911.1"/>
    </source>
</evidence>
<feature type="domain" description="Chromo" evidence="3">
    <location>
        <begin position="172"/>
        <end position="222"/>
    </location>
</feature>
<keyword evidence="5" id="KW-1185">Reference proteome</keyword>
<feature type="region of interest" description="Disordered" evidence="2">
    <location>
        <begin position="21"/>
        <end position="68"/>
    </location>
</feature>
<dbReference type="eggNOG" id="ENOG502T4GK">
    <property type="taxonomic scope" value="Eukaryota"/>
</dbReference>
<sequence length="243" mass="27735">MNGTNARSAFFRIHGQSRTLAGALQDASPEHPISVTPPQQIRIPTAAMKPKSPKHKSPKPRSPYREPAPKVQVIHPSQVSKEIPLVVGMYIDGHGRMPDGETVLKLTRQSSNLEEAPFLAWVPEHTLQYLDAEAVYEYWEELSGGRDYQLGFVHKWNANIAAGRNKQEGIKWEIFKISESRIRNREIELLVHWQGYREAESTWIAEQDLKRQAPKAVSYFWEVQNDPTAVVSKQWTQTSLSQE</sequence>
<dbReference type="InterPro" id="IPR016197">
    <property type="entry name" value="Chromo-like_dom_sf"/>
</dbReference>
<dbReference type="Pfam" id="PF00385">
    <property type="entry name" value="Chromo"/>
    <property type="match status" value="1"/>
</dbReference>
<dbReference type="PROSITE" id="PS50013">
    <property type="entry name" value="CHROMO_2"/>
    <property type="match status" value="1"/>
</dbReference>
<protein>
    <submittedName>
        <fullName evidence="4">Putative chromo domain-containing protein</fullName>
    </submittedName>
</protein>
<dbReference type="SMART" id="SM00298">
    <property type="entry name" value="CHROMO"/>
    <property type="match status" value="1"/>
</dbReference>
<reference evidence="5" key="1">
    <citation type="journal article" date="2014" name="Genome Announc.">
        <title>Draft genome sequence of Colletotrichum sublineola, a destructive pathogen of cultivated sorghum.</title>
        <authorList>
            <person name="Baroncelli R."/>
            <person name="Sanz-Martin J.M."/>
            <person name="Rech G.E."/>
            <person name="Sukno S.A."/>
            <person name="Thon M.R."/>
        </authorList>
    </citation>
    <scope>NUCLEOTIDE SEQUENCE [LARGE SCALE GENOMIC DNA]</scope>
    <source>
        <strain evidence="5">TX430BB</strain>
    </source>
</reference>
<accession>A0A066XVW7</accession>
<dbReference type="Gene3D" id="2.40.50.40">
    <property type="match status" value="1"/>
</dbReference>
<dbReference type="InterPro" id="IPR000953">
    <property type="entry name" value="Chromo/chromo_shadow_dom"/>
</dbReference>